<sequence>MPFIQLLTNYKTTDTAERKMHQDMLTFANSYPQCLERSLAIGHITTSTWITDYSRTHVLLTHHRKLDKWLQLGGHADGESNLFKSAMKEAMEESGLTRIHFLEDGIFDVDIHLIPARKLEPAHYHYDIRFLMEADKNEPLIISHESKDLRWVEINKLIDLNPEESIMRMVRKHQSRFMV</sequence>
<protein>
    <submittedName>
        <fullName evidence="2">NUDIX hydrolase</fullName>
    </submittedName>
</protein>
<dbReference type="RefSeq" id="WP_302036002.1">
    <property type="nucleotide sequence ID" value="NZ_JAUKPO010000001.1"/>
</dbReference>
<gene>
    <name evidence="2" type="ORF">Q0590_03065</name>
</gene>
<dbReference type="CDD" id="cd03674">
    <property type="entry name" value="NUDIX_Hydrolase"/>
    <property type="match status" value="1"/>
</dbReference>
<evidence type="ECO:0000259" key="1">
    <source>
        <dbReference type="PROSITE" id="PS51462"/>
    </source>
</evidence>
<name>A0ABT8R371_9BACT</name>
<keyword evidence="2" id="KW-0378">Hydrolase</keyword>
<dbReference type="SUPFAM" id="SSF55811">
    <property type="entry name" value="Nudix"/>
    <property type="match status" value="1"/>
</dbReference>
<organism evidence="2 3">
    <name type="scientific">Rhodocytophaga aerolata</name>
    <dbReference type="NCBI Taxonomy" id="455078"/>
    <lineage>
        <taxon>Bacteria</taxon>
        <taxon>Pseudomonadati</taxon>
        <taxon>Bacteroidota</taxon>
        <taxon>Cytophagia</taxon>
        <taxon>Cytophagales</taxon>
        <taxon>Rhodocytophagaceae</taxon>
        <taxon>Rhodocytophaga</taxon>
    </lineage>
</organism>
<dbReference type="InterPro" id="IPR000086">
    <property type="entry name" value="NUDIX_hydrolase_dom"/>
</dbReference>
<dbReference type="Gene3D" id="3.90.79.10">
    <property type="entry name" value="Nucleoside Triphosphate Pyrophosphohydrolase"/>
    <property type="match status" value="1"/>
</dbReference>
<keyword evidence="3" id="KW-1185">Reference proteome</keyword>
<dbReference type="PROSITE" id="PS51462">
    <property type="entry name" value="NUDIX"/>
    <property type="match status" value="1"/>
</dbReference>
<dbReference type="Proteomes" id="UP001168528">
    <property type="component" value="Unassembled WGS sequence"/>
</dbReference>
<dbReference type="Pfam" id="PF00293">
    <property type="entry name" value="NUDIX"/>
    <property type="match status" value="1"/>
</dbReference>
<evidence type="ECO:0000313" key="2">
    <source>
        <dbReference type="EMBL" id="MDO1445212.1"/>
    </source>
</evidence>
<reference evidence="2" key="1">
    <citation type="submission" date="2023-07" db="EMBL/GenBank/DDBJ databases">
        <title>The genome sequence of Rhodocytophaga aerolata KACC 12507.</title>
        <authorList>
            <person name="Zhang X."/>
        </authorList>
    </citation>
    <scope>NUCLEOTIDE SEQUENCE</scope>
    <source>
        <strain evidence="2">KACC 12507</strain>
    </source>
</reference>
<dbReference type="GO" id="GO:0016787">
    <property type="term" value="F:hydrolase activity"/>
    <property type="evidence" value="ECO:0007669"/>
    <property type="project" value="UniProtKB-KW"/>
</dbReference>
<accession>A0ABT8R371</accession>
<dbReference type="EMBL" id="JAUKPO010000001">
    <property type="protein sequence ID" value="MDO1445212.1"/>
    <property type="molecule type" value="Genomic_DNA"/>
</dbReference>
<feature type="domain" description="Nudix hydrolase" evidence="1">
    <location>
        <begin position="41"/>
        <end position="174"/>
    </location>
</feature>
<evidence type="ECO:0000313" key="3">
    <source>
        <dbReference type="Proteomes" id="UP001168528"/>
    </source>
</evidence>
<proteinExistence type="predicted"/>
<comment type="caution">
    <text evidence="2">The sequence shown here is derived from an EMBL/GenBank/DDBJ whole genome shotgun (WGS) entry which is preliminary data.</text>
</comment>
<dbReference type="InterPro" id="IPR015797">
    <property type="entry name" value="NUDIX_hydrolase-like_dom_sf"/>
</dbReference>